<evidence type="ECO:0000256" key="1">
    <source>
        <dbReference type="PROSITE-ProRule" id="PRU00169"/>
    </source>
</evidence>
<dbReference type="PANTHER" id="PTHR44520">
    <property type="entry name" value="RESPONSE REGULATOR RCP1-RELATED"/>
    <property type="match status" value="1"/>
</dbReference>
<dbReference type="InterPro" id="IPR011006">
    <property type="entry name" value="CheY-like_superfamily"/>
</dbReference>
<dbReference type="InterPro" id="IPR052893">
    <property type="entry name" value="TCS_response_regulator"/>
</dbReference>
<gene>
    <name evidence="3" type="ORF">ACFS7Z_26620</name>
</gene>
<dbReference type="Proteomes" id="UP001597641">
    <property type="component" value="Unassembled WGS sequence"/>
</dbReference>
<feature type="domain" description="Response regulatory" evidence="2">
    <location>
        <begin position="11"/>
        <end position="132"/>
    </location>
</feature>
<dbReference type="InterPro" id="IPR001789">
    <property type="entry name" value="Sig_transdc_resp-reg_receiver"/>
</dbReference>
<evidence type="ECO:0000259" key="2">
    <source>
        <dbReference type="PROSITE" id="PS50110"/>
    </source>
</evidence>
<dbReference type="EMBL" id="JBHUOX010000057">
    <property type="protein sequence ID" value="MFD3003959.1"/>
    <property type="molecule type" value="Genomic_DNA"/>
</dbReference>
<evidence type="ECO:0000313" key="4">
    <source>
        <dbReference type="Proteomes" id="UP001597641"/>
    </source>
</evidence>
<protein>
    <submittedName>
        <fullName evidence="3">Response regulator</fullName>
    </submittedName>
</protein>
<comment type="caution">
    <text evidence="3">The sequence shown here is derived from an EMBL/GenBank/DDBJ whole genome shotgun (WGS) entry which is preliminary data.</text>
</comment>
<sequence>MTGTEESKIKKILLVDDDPTVAFLAQRLLKKAAAEADVQLAKNGREALDILREVYPREQCHMLILLDVNMPVMDGFEFLEEFQESANLSTAAISIVLLSSSAHHLDMAKARNYPAVGYIQKPLTLEKLSEFL</sequence>
<dbReference type="SMART" id="SM00448">
    <property type="entry name" value="REC"/>
    <property type="match status" value="1"/>
</dbReference>
<dbReference type="SUPFAM" id="SSF52172">
    <property type="entry name" value="CheY-like"/>
    <property type="match status" value="1"/>
</dbReference>
<dbReference type="Pfam" id="PF00072">
    <property type="entry name" value="Response_reg"/>
    <property type="match status" value="1"/>
</dbReference>
<evidence type="ECO:0000313" key="3">
    <source>
        <dbReference type="EMBL" id="MFD3003959.1"/>
    </source>
</evidence>
<name>A0ABW6C1L9_9BACT</name>
<accession>A0ABW6C1L9</accession>
<keyword evidence="4" id="KW-1185">Reference proteome</keyword>
<dbReference type="PROSITE" id="PS50110">
    <property type="entry name" value="RESPONSE_REGULATORY"/>
    <property type="match status" value="1"/>
</dbReference>
<feature type="modified residue" description="4-aspartylphosphate" evidence="1">
    <location>
        <position position="67"/>
    </location>
</feature>
<proteinExistence type="predicted"/>
<dbReference type="PANTHER" id="PTHR44520:SF2">
    <property type="entry name" value="RESPONSE REGULATOR RCP1"/>
    <property type="match status" value="1"/>
</dbReference>
<keyword evidence="1" id="KW-0597">Phosphoprotein</keyword>
<dbReference type="RefSeq" id="WP_377492358.1">
    <property type="nucleotide sequence ID" value="NZ_JBHUOX010000057.1"/>
</dbReference>
<dbReference type="Gene3D" id="3.40.50.2300">
    <property type="match status" value="1"/>
</dbReference>
<reference evidence="4" key="1">
    <citation type="journal article" date="2019" name="Int. J. Syst. Evol. Microbiol.">
        <title>The Global Catalogue of Microorganisms (GCM) 10K type strain sequencing project: providing services to taxonomists for standard genome sequencing and annotation.</title>
        <authorList>
            <consortium name="The Broad Institute Genomics Platform"/>
            <consortium name="The Broad Institute Genome Sequencing Center for Infectious Disease"/>
            <person name="Wu L."/>
            <person name="Ma J."/>
        </authorList>
    </citation>
    <scope>NUCLEOTIDE SEQUENCE [LARGE SCALE GENOMIC DNA]</scope>
    <source>
        <strain evidence="4">KCTC 23984</strain>
    </source>
</reference>
<organism evidence="3 4">
    <name type="scientific">Pontibacter toksunensis</name>
    <dbReference type="NCBI Taxonomy" id="1332631"/>
    <lineage>
        <taxon>Bacteria</taxon>
        <taxon>Pseudomonadati</taxon>
        <taxon>Bacteroidota</taxon>
        <taxon>Cytophagia</taxon>
        <taxon>Cytophagales</taxon>
        <taxon>Hymenobacteraceae</taxon>
        <taxon>Pontibacter</taxon>
    </lineage>
</organism>